<proteinExistence type="predicted"/>
<protein>
    <submittedName>
        <fullName evidence="1">Uncharacterized protein</fullName>
    </submittedName>
</protein>
<gene>
    <name evidence="1" type="ORF">Vadar_027752</name>
</gene>
<comment type="caution">
    <text evidence="1">The sequence shown here is derived from an EMBL/GenBank/DDBJ whole genome shotgun (WGS) entry which is preliminary data.</text>
</comment>
<dbReference type="EMBL" id="CM037160">
    <property type="protein sequence ID" value="KAH7841265.1"/>
    <property type="molecule type" value="Genomic_DNA"/>
</dbReference>
<accession>A0ACB7XKK2</accession>
<sequence length="111" mass="12824">MDLKKTSRVLLTILWLSLFLLFFHKLHTFNHSNINGTVTSSASSLSDHRHPIPRKFLATKFDFTPFIKHRHRHRKNTPYNHGQPGPSGSEIDPRYGVEKRLVPTGPNPLHH</sequence>
<organism evidence="1 2">
    <name type="scientific">Vaccinium darrowii</name>
    <dbReference type="NCBI Taxonomy" id="229202"/>
    <lineage>
        <taxon>Eukaryota</taxon>
        <taxon>Viridiplantae</taxon>
        <taxon>Streptophyta</taxon>
        <taxon>Embryophyta</taxon>
        <taxon>Tracheophyta</taxon>
        <taxon>Spermatophyta</taxon>
        <taxon>Magnoliopsida</taxon>
        <taxon>eudicotyledons</taxon>
        <taxon>Gunneridae</taxon>
        <taxon>Pentapetalae</taxon>
        <taxon>asterids</taxon>
        <taxon>Ericales</taxon>
        <taxon>Ericaceae</taxon>
        <taxon>Vaccinioideae</taxon>
        <taxon>Vaccinieae</taxon>
        <taxon>Vaccinium</taxon>
    </lineage>
</organism>
<keyword evidence="2" id="KW-1185">Reference proteome</keyword>
<name>A0ACB7XKK2_9ERIC</name>
<evidence type="ECO:0000313" key="1">
    <source>
        <dbReference type="EMBL" id="KAH7841265.1"/>
    </source>
</evidence>
<reference evidence="1 2" key="1">
    <citation type="journal article" date="2021" name="Hortic Res">
        <title>High-quality reference genome and annotation aids understanding of berry development for evergreen blueberry (Vaccinium darrowii).</title>
        <authorList>
            <person name="Yu J."/>
            <person name="Hulse-Kemp A.M."/>
            <person name="Babiker E."/>
            <person name="Staton M."/>
        </authorList>
    </citation>
    <scope>NUCLEOTIDE SEQUENCE [LARGE SCALE GENOMIC DNA]</scope>
    <source>
        <strain evidence="2">cv. NJ 8807/NJ 8810</strain>
        <tissue evidence="1">Young leaf</tissue>
    </source>
</reference>
<evidence type="ECO:0000313" key="2">
    <source>
        <dbReference type="Proteomes" id="UP000828048"/>
    </source>
</evidence>
<dbReference type="Proteomes" id="UP000828048">
    <property type="component" value="Chromosome 10"/>
</dbReference>